<comment type="similarity">
    <text evidence="1">Belongs to the UPF0246 family.</text>
</comment>
<dbReference type="PANTHER" id="PTHR30283:SF4">
    <property type="entry name" value="PEROXIDE STRESS RESISTANCE PROTEIN YAAA"/>
    <property type="match status" value="1"/>
</dbReference>
<keyword evidence="3" id="KW-1185">Reference proteome</keyword>
<organism evidence="2 3">
    <name type="scientific">Silvimonas amylolytica</name>
    <dbReference type="NCBI Taxonomy" id="449663"/>
    <lineage>
        <taxon>Bacteria</taxon>
        <taxon>Pseudomonadati</taxon>
        <taxon>Pseudomonadota</taxon>
        <taxon>Betaproteobacteria</taxon>
        <taxon>Neisseriales</taxon>
        <taxon>Chitinibacteraceae</taxon>
        <taxon>Silvimonas</taxon>
    </lineage>
</organism>
<dbReference type="Pfam" id="PF03883">
    <property type="entry name" value="H2O2_YaaD"/>
    <property type="match status" value="1"/>
</dbReference>
<evidence type="ECO:0000313" key="2">
    <source>
        <dbReference type="EMBL" id="GGP27772.1"/>
    </source>
</evidence>
<dbReference type="EMBL" id="BMLY01000007">
    <property type="protein sequence ID" value="GGP27772.1"/>
    <property type="molecule type" value="Genomic_DNA"/>
</dbReference>
<reference evidence="3" key="1">
    <citation type="journal article" date="2019" name="Int. J. Syst. Evol. Microbiol.">
        <title>The Global Catalogue of Microorganisms (GCM) 10K type strain sequencing project: providing services to taxonomists for standard genome sequencing and annotation.</title>
        <authorList>
            <consortium name="The Broad Institute Genomics Platform"/>
            <consortium name="The Broad Institute Genome Sequencing Center for Infectious Disease"/>
            <person name="Wu L."/>
            <person name="Ma J."/>
        </authorList>
    </citation>
    <scope>NUCLEOTIDE SEQUENCE [LARGE SCALE GENOMIC DNA]</scope>
    <source>
        <strain evidence="3">CGMCC 1.8860</strain>
    </source>
</reference>
<dbReference type="NCBIfam" id="NF002542">
    <property type="entry name" value="PRK02101.1-3"/>
    <property type="match status" value="1"/>
</dbReference>
<dbReference type="Proteomes" id="UP000621859">
    <property type="component" value="Unassembled WGS sequence"/>
</dbReference>
<accession>A0ABQ2PS13</accession>
<gene>
    <name evidence="2" type="ORF">GCM10010971_35910</name>
</gene>
<name>A0ABQ2PS13_9NEIS</name>
<dbReference type="PANTHER" id="PTHR30283">
    <property type="entry name" value="PEROXIDE STRESS RESPONSE PROTEIN YAAA"/>
    <property type="match status" value="1"/>
</dbReference>
<evidence type="ECO:0000313" key="3">
    <source>
        <dbReference type="Proteomes" id="UP000621859"/>
    </source>
</evidence>
<evidence type="ECO:0000256" key="1">
    <source>
        <dbReference type="HAMAP-Rule" id="MF_00652"/>
    </source>
</evidence>
<proteinExistence type="inferred from homology"/>
<dbReference type="HAMAP" id="MF_00652">
    <property type="entry name" value="UPF0246"/>
    <property type="match status" value="1"/>
</dbReference>
<sequence length="294" mass="32988">MLASLSDYAIFNCRMNQPLTVPLKKAGKAKVSLLMVVSPAKTLDYTSDLPTDRHSKPKHLEHAASLVDLLKAMTPGQIGDLMDISDELAVLNAGRFQSWRMPFTRKNARPAVFAFKGDVYEGLNAGSLDDAAHDYLERHLRILSGLYGILRPFDLIQPYRLEMGRPLANPQGKNLYAWWGNTQTDSINADKPAVLINLASDEYFKSVKPKLLHCPVITPVFEDCKNGQYKIISFFAKRARGLMARYAAQHAIENPEQLKGFDLEGYAFTADESDATRWVFRRRLVDQATPSALK</sequence>
<protein>
    <recommendedName>
        <fullName evidence="1">UPF0246 protein GCM10010971_35910</fullName>
    </recommendedName>
</protein>
<dbReference type="InterPro" id="IPR005583">
    <property type="entry name" value="YaaA"/>
</dbReference>
<comment type="caution">
    <text evidence="2">The sequence shown here is derived from an EMBL/GenBank/DDBJ whole genome shotgun (WGS) entry which is preliminary data.</text>
</comment>